<dbReference type="GO" id="GO:0046872">
    <property type="term" value="F:metal ion binding"/>
    <property type="evidence" value="ECO:0007669"/>
    <property type="project" value="UniProtKB-KW"/>
</dbReference>
<organism evidence="6 7">
    <name type="scientific">Nicotiana tabacum</name>
    <name type="common">Common tobacco</name>
    <dbReference type="NCBI Taxonomy" id="4097"/>
    <lineage>
        <taxon>Eukaryota</taxon>
        <taxon>Viridiplantae</taxon>
        <taxon>Streptophyta</taxon>
        <taxon>Embryophyta</taxon>
        <taxon>Tracheophyta</taxon>
        <taxon>Spermatophyta</taxon>
        <taxon>Magnoliopsida</taxon>
        <taxon>eudicotyledons</taxon>
        <taxon>Gunneridae</taxon>
        <taxon>Pentapetalae</taxon>
        <taxon>asterids</taxon>
        <taxon>lamiids</taxon>
        <taxon>Solanales</taxon>
        <taxon>Solanaceae</taxon>
        <taxon>Nicotianoideae</taxon>
        <taxon>Nicotianeae</taxon>
        <taxon>Nicotiana</taxon>
    </lineage>
</organism>
<dbReference type="PANTHER" id="PTHR31009">
    <property type="entry name" value="S-ADENOSYL-L-METHIONINE:CARBOXYL METHYLTRANSFERASE FAMILY PROTEIN"/>
    <property type="match status" value="1"/>
</dbReference>
<keyword evidence="5" id="KW-0460">Magnesium</keyword>
<dbReference type="Pfam" id="PF03492">
    <property type="entry name" value="Methyltransf_7"/>
    <property type="match status" value="1"/>
</dbReference>
<dbReference type="OMA" id="GWDANLE"/>
<dbReference type="InterPro" id="IPR005299">
    <property type="entry name" value="MeTrfase_7"/>
</dbReference>
<comment type="similarity">
    <text evidence="1">Belongs to the methyltransferase superfamily. Type-7 methyltransferase family.</text>
</comment>
<dbReference type="InterPro" id="IPR029063">
    <property type="entry name" value="SAM-dependent_MTases_sf"/>
</dbReference>
<dbReference type="SUPFAM" id="SSF53335">
    <property type="entry name" value="S-adenosyl-L-methionine-dependent methyltransferases"/>
    <property type="match status" value="1"/>
</dbReference>
<reference evidence="6" key="1">
    <citation type="journal article" date="2014" name="Nat. Commun.">
        <title>The tobacco genome sequence and its comparison with those of tomato and potato.</title>
        <authorList>
            <person name="Sierro N."/>
            <person name="Battey J.N."/>
            <person name="Ouadi S."/>
            <person name="Bakaher N."/>
            <person name="Bovet L."/>
            <person name="Willig A."/>
            <person name="Goepfert S."/>
            <person name="Peitsch M.C."/>
            <person name="Ivanov N.V."/>
        </authorList>
    </citation>
    <scope>NUCLEOTIDE SEQUENCE [LARGE SCALE GENOMIC DNA]</scope>
</reference>
<protein>
    <submittedName>
        <fullName evidence="7">7-methylxanthosine synthase 1-like isoform X1</fullName>
    </submittedName>
    <submittedName>
        <fullName evidence="7">Caffeine synthase MTL3 isoform X1</fullName>
    </submittedName>
</protein>
<dbReference type="OrthoDB" id="1258964at2759"/>
<keyword evidence="4" id="KW-0479">Metal-binding</keyword>
<evidence type="ECO:0000256" key="1">
    <source>
        <dbReference type="ARBA" id="ARBA00007967"/>
    </source>
</evidence>
<dbReference type="RefSeq" id="XP_016514832.1">
    <property type="nucleotide sequence ID" value="XM_016659346.1"/>
</dbReference>
<dbReference type="SMR" id="A0A1S4DN29"/>
<dbReference type="Proteomes" id="UP000790787">
    <property type="component" value="Chromosome 14"/>
</dbReference>
<evidence type="ECO:0000313" key="7">
    <source>
        <dbReference type="RefSeq" id="XP_016514832.1"/>
    </source>
</evidence>
<accession>A0A1S4DN29</accession>
<sequence length="385" mass="43578">MEVEQVLHMNRGEDQTSYSNNSLLQKLVILKVRAILEKVIQRICHLGFPECITLAELGCSSGPNAILPIAEMAEIVDKLSQELNIQKPLNIQVFLNDLVGNDFNTVFKLLPSFYKQIQRKRGLASCFIGAMPGSFYSRLFPQHSVHLVHSSYSLHWLSQVPKGLVTESGFPLNKGNIYIAKTSPPSVHEAYLTQFQKDFTNFLSMRTEEMVSCGSLVLTFICKSDENDGCDFWELLGITLNDMVIEGLVEEAKLDKFNLPLYAPSTKELKQIIEKEGSFKLLHLETFKLKWDSNMASDSETNMASDSEKEAILFDEKSKAKYIAGNMRAVQESILVEHFGEEIMDDLFKRYGKKAIEYMKNGKGNINNVVMSLVKRNEKEEVVPV</sequence>
<proteinExistence type="inferred from homology"/>
<evidence type="ECO:0000256" key="3">
    <source>
        <dbReference type="ARBA" id="ARBA00022679"/>
    </source>
</evidence>
<evidence type="ECO:0000256" key="2">
    <source>
        <dbReference type="ARBA" id="ARBA00022603"/>
    </source>
</evidence>
<dbReference type="GO" id="GO:0008757">
    <property type="term" value="F:S-adenosylmethionine-dependent methyltransferase activity"/>
    <property type="evidence" value="ECO:0000318"/>
    <property type="project" value="GO_Central"/>
</dbReference>
<evidence type="ECO:0000256" key="4">
    <source>
        <dbReference type="ARBA" id="ARBA00022723"/>
    </source>
</evidence>
<keyword evidence="3" id="KW-0808">Transferase</keyword>
<dbReference type="KEGG" id="nta:107831561"/>
<gene>
    <name evidence="7" type="primary">LOC107831561</name>
</gene>
<dbReference type="RefSeq" id="XP_016514832.1">
    <property type="nucleotide sequence ID" value="XM_016659346.2"/>
</dbReference>
<dbReference type="GeneID" id="107831561"/>
<name>A0A1S4DN29_TOBAC</name>
<dbReference type="InterPro" id="IPR042086">
    <property type="entry name" value="MeTrfase_capping"/>
</dbReference>
<dbReference type="AlphaFoldDB" id="A0A1S4DN29"/>
<reference evidence="7" key="2">
    <citation type="submission" date="2025-08" db="UniProtKB">
        <authorList>
            <consortium name="RefSeq"/>
        </authorList>
    </citation>
    <scope>IDENTIFICATION</scope>
    <source>
        <tissue evidence="7">Leaf</tissue>
    </source>
</reference>
<dbReference type="PaxDb" id="4097-A0A1S4DN29"/>
<dbReference type="Gene3D" id="3.40.50.150">
    <property type="entry name" value="Vaccinia Virus protein VP39"/>
    <property type="match status" value="1"/>
</dbReference>
<keyword evidence="2" id="KW-0489">Methyltransferase</keyword>
<dbReference type="Gene3D" id="1.10.1200.270">
    <property type="entry name" value="Methyltransferase, alpha-helical capping domain"/>
    <property type="match status" value="1"/>
</dbReference>
<evidence type="ECO:0000256" key="5">
    <source>
        <dbReference type="ARBA" id="ARBA00022842"/>
    </source>
</evidence>
<keyword evidence="6" id="KW-1185">Reference proteome</keyword>
<dbReference type="GO" id="GO:0032259">
    <property type="term" value="P:methylation"/>
    <property type="evidence" value="ECO:0000318"/>
    <property type="project" value="GO_Central"/>
</dbReference>
<evidence type="ECO:0000313" key="6">
    <source>
        <dbReference type="Proteomes" id="UP000790787"/>
    </source>
</evidence>